<proteinExistence type="predicted"/>
<feature type="region of interest" description="Disordered" evidence="1">
    <location>
        <begin position="1"/>
        <end position="21"/>
    </location>
</feature>
<dbReference type="AlphaFoldDB" id="A0A1I2I892"/>
<evidence type="ECO:0000313" key="3">
    <source>
        <dbReference type="Proteomes" id="UP000199400"/>
    </source>
</evidence>
<reference evidence="3" key="1">
    <citation type="submission" date="2016-10" db="EMBL/GenBank/DDBJ databases">
        <authorList>
            <person name="Varghese N."/>
            <person name="Submissions S."/>
        </authorList>
    </citation>
    <scope>NUCLEOTIDE SEQUENCE [LARGE SCALE GENOMIC DNA]</scope>
    <source>
        <strain evidence="3">ATCC 25963</strain>
    </source>
</reference>
<evidence type="ECO:0000313" key="2">
    <source>
        <dbReference type="EMBL" id="SFF37096.1"/>
    </source>
</evidence>
<keyword evidence="3" id="KW-1185">Reference proteome</keyword>
<evidence type="ECO:0000256" key="1">
    <source>
        <dbReference type="SAM" id="MobiDB-lite"/>
    </source>
</evidence>
<gene>
    <name evidence="2" type="ORF">SAMN02745121_08429</name>
</gene>
<accession>A0A1I2I892</accession>
<dbReference type="EMBL" id="FOMX01000055">
    <property type="protein sequence ID" value="SFF37096.1"/>
    <property type="molecule type" value="Genomic_DNA"/>
</dbReference>
<dbReference type="Proteomes" id="UP000199400">
    <property type="component" value="Unassembled WGS sequence"/>
</dbReference>
<organism evidence="2 3">
    <name type="scientific">Nannocystis exedens</name>
    <dbReference type="NCBI Taxonomy" id="54"/>
    <lineage>
        <taxon>Bacteria</taxon>
        <taxon>Pseudomonadati</taxon>
        <taxon>Myxococcota</taxon>
        <taxon>Polyangia</taxon>
        <taxon>Nannocystales</taxon>
        <taxon>Nannocystaceae</taxon>
        <taxon>Nannocystis</taxon>
    </lineage>
</organism>
<sequence length="100" mass="10575">MIPPLELGQDLGAPAGVEPPAGDHRVVLADLVGLARQRLALPVDQLEPQRTHDERVAVARTEAERPGRVFVEEGGHGLPGVAPFSANRLRMNCNASPGSV</sequence>
<protein>
    <submittedName>
        <fullName evidence="2">Uncharacterized protein</fullName>
    </submittedName>
</protein>
<name>A0A1I2I892_9BACT</name>